<evidence type="ECO:0000313" key="12">
    <source>
        <dbReference type="EMBL" id="GHO86269.1"/>
    </source>
</evidence>
<dbReference type="Gene3D" id="2.60.40.10">
    <property type="entry name" value="Immunoglobulins"/>
    <property type="match status" value="1"/>
</dbReference>
<dbReference type="Proteomes" id="UP000635565">
    <property type="component" value="Unassembled WGS sequence"/>
</dbReference>
<evidence type="ECO:0000256" key="9">
    <source>
        <dbReference type="ARBA" id="ARBA00031076"/>
    </source>
</evidence>
<dbReference type="Pfam" id="PF00128">
    <property type="entry name" value="Alpha-amylase"/>
    <property type="match status" value="1"/>
</dbReference>
<evidence type="ECO:0000256" key="7">
    <source>
        <dbReference type="ARBA" id="ARBA00024062"/>
    </source>
</evidence>
<evidence type="ECO:0000256" key="6">
    <source>
        <dbReference type="ARBA" id="ARBA00023965"/>
    </source>
</evidence>
<dbReference type="PANTHER" id="PTHR43002">
    <property type="entry name" value="GLYCOGEN DEBRANCHING ENZYME"/>
    <property type="match status" value="1"/>
</dbReference>
<comment type="caution">
    <text evidence="12">The sequence shown here is derived from an EMBL/GenBank/DDBJ whole genome shotgun (WGS) entry which is preliminary data.</text>
</comment>
<feature type="chain" id="PRO_5046299593" description="pullulanase" evidence="10">
    <location>
        <begin position="40"/>
        <end position="870"/>
    </location>
</feature>
<dbReference type="InterPro" id="IPR005323">
    <property type="entry name" value="CBM41_pullulanase"/>
</dbReference>
<keyword evidence="5" id="KW-0326">Glycosidase</keyword>
<comment type="catalytic activity">
    <reaction evidence="6">
        <text>Hydrolysis of (1-&gt;6)-alpha-D-glucosidic linkages in pullulan, amylopectin and glycogen, and in the alpha- and beta-limit dextrins of amylopectin and glycogen.</text>
        <dbReference type="EC" id="3.2.1.41"/>
    </reaction>
</comment>
<reference evidence="12 13" key="1">
    <citation type="journal article" date="2021" name="Int. J. Syst. Evol. Microbiol.">
        <title>Reticulibacter mediterranei gen. nov., sp. nov., within the new family Reticulibacteraceae fam. nov., and Ktedonospora formicarum gen. nov., sp. nov., Ktedonobacter robiniae sp. nov., Dictyobacter formicarum sp. nov. and Dictyobacter arantiisoli sp. nov., belonging to the class Ktedonobacteria.</title>
        <authorList>
            <person name="Yabe S."/>
            <person name="Zheng Y."/>
            <person name="Wang C.M."/>
            <person name="Sakai Y."/>
            <person name="Abe K."/>
            <person name="Yokota A."/>
            <person name="Donadio S."/>
            <person name="Cavaletti L."/>
            <person name="Monciardini P."/>
        </authorList>
    </citation>
    <scope>NUCLEOTIDE SEQUENCE [LARGE SCALE GENOMIC DNA]</scope>
    <source>
        <strain evidence="12 13">SOSP1-9</strain>
    </source>
</reference>
<name>A0ABQ3VKQ5_9CHLR</name>
<evidence type="ECO:0000256" key="1">
    <source>
        <dbReference type="ARBA" id="ARBA00008061"/>
    </source>
</evidence>
<keyword evidence="2 10" id="KW-0732">Signal</keyword>
<dbReference type="SUPFAM" id="SSF81296">
    <property type="entry name" value="E set domains"/>
    <property type="match status" value="1"/>
</dbReference>
<dbReference type="InterPro" id="IPR017853">
    <property type="entry name" value="GH"/>
</dbReference>
<evidence type="ECO:0000256" key="4">
    <source>
        <dbReference type="ARBA" id="ARBA00022837"/>
    </source>
</evidence>
<dbReference type="InterPro" id="IPR014756">
    <property type="entry name" value="Ig_E-set"/>
</dbReference>
<dbReference type="InterPro" id="IPR013783">
    <property type="entry name" value="Ig-like_fold"/>
</dbReference>
<keyword evidence="13" id="KW-1185">Reference proteome</keyword>
<dbReference type="Pfam" id="PF02922">
    <property type="entry name" value="CBM_48"/>
    <property type="match status" value="1"/>
</dbReference>
<dbReference type="Pfam" id="PF03714">
    <property type="entry name" value="PUD"/>
    <property type="match status" value="1"/>
</dbReference>
<evidence type="ECO:0000256" key="3">
    <source>
        <dbReference type="ARBA" id="ARBA00022801"/>
    </source>
</evidence>
<evidence type="ECO:0000256" key="10">
    <source>
        <dbReference type="SAM" id="SignalP"/>
    </source>
</evidence>
<dbReference type="CDD" id="cd02860">
    <property type="entry name" value="E_set_Pullulanase"/>
    <property type="match status" value="1"/>
</dbReference>
<evidence type="ECO:0000259" key="11">
    <source>
        <dbReference type="SMART" id="SM00642"/>
    </source>
</evidence>
<feature type="domain" description="Glycosyl hydrolase family 13 catalytic" evidence="11">
    <location>
        <begin position="385"/>
        <end position="772"/>
    </location>
</feature>
<keyword evidence="4" id="KW-0106">Calcium</keyword>
<dbReference type="InterPro" id="IPR006047">
    <property type="entry name" value="GH13_cat_dom"/>
</dbReference>
<dbReference type="EC" id="3.2.1.41" evidence="7"/>
<dbReference type="Gene3D" id="2.60.40.1180">
    <property type="entry name" value="Golgi alpha-mannosidase II"/>
    <property type="match status" value="1"/>
</dbReference>
<dbReference type="SMART" id="SM00642">
    <property type="entry name" value="Aamy"/>
    <property type="match status" value="1"/>
</dbReference>
<dbReference type="EMBL" id="BNJJ01000012">
    <property type="protein sequence ID" value="GHO86269.1"/>
    <property type="molecule type" value="Genomic_DNA"/>
</dbReference>
<sequence length="870" mass="95789">MTTGVKGFNAKKVLKAGLTTMLLLLMTTAIFAQSAPVKAAGTVPNVSVTVHYFRPDNTYDQWNLWMWTIDTAGNGHNGASYNFTSQDSYGAVANLSIPPDTNQTVATARVGFIVRKGNWEQKDIDADRFINITNGRGEVWLVSGDPNVYTTLNDALEARKPHVVNAFLEDNQTVVTQLSTPINFPYSPADASVVDTTSNKSISVNSVTPYDPTKTTQSDLVTLKLNGVPDVTHIVDVKLKDFVNTKTIIPRNVLNLPQYTYQGDDLGNQYDESSTAFRVWAPTASDVKLQLFNSESGPLTKTVAMHKGDKGTWQVHVRGNLKNWYYLYQVTVQGQTQTAVDPYATAIAVNATRTMIVDLHDTNPSGWRFDTHKTPAHPEDAVIYEVHTRDFTINPNSGVKNNGKYLAFTEQGTKGPGGVSTGVDSLKELGVTDVQIMPAYGFASIDENNPNQYNWGYDPRNYDVPEGAYATTPHGTTRITEFKQMVQSLHKQGIGVIMDVVYNHTFTTKISDFDKIVPGYYYRTDFSGSYTNGSGVGNEIAAERPMVQKFILDSVKYWVNEYHVDGFRFDLMALLGVDTMKKISTELHEINPGILIHGEPWTGGTSSLPANQLLTKGQQKGLNLAVFNDNLRNGLDGNVFDKTAQGYATGATGLTDVIKKGVEGSINDFTASPRETINYITCHDNMTLWDKIAASNPNDSVTDRIKMDELAQAVVMTSQGIPFMQGGEEMLRSKGGNDNSYNAGDAVNQFDWSLKEQHKDVFNYYAGLIKLRTSHPAFRMTTADQIKSNLVFLSSPDNTVAFMLKDHANNDSWKNIMVVYNPNKAAANVALPAGNWNIVSTQNTMGQQVPGQVTTSATVPPITTMVLYQN</sequence>
<dbReference type="SUPFAM" id="SSF49452">
    <property type="entry name" value="Starch-binding domain-like"/>
    <property type="match status" value="1"/>
</dbReference>
<dbReference type="CDD" id="cd10315">
    <property type="entry name" value="CBM41_pullulanase"/>
    <property type="match status" value="1"/>
</dbReference>
<dbReference type="Pfam" id="PF21653">
    <property type="entry name" value="pulA_all-beta"/>
    <property type="match status" value="1"/>
</dbReference>
<dbReference type="Gene3D" id="2.60.40.1110">
    <property type="match status" value="1"/>
</dbReference>
<dbReference type="NCBIfam" id="TIGR02104">
    <property type="entry name" value="pulA_typeI"/>
    <property type="match status" value="1"/>
</dbReference>
<evidence type="ECO:0000256" key="8">
    <source>
        <dbReference type="ARBA" id="ARBA00029618"/>
    </source>
</evidence>
<dbReference type="SUPFAM" id="SSF51445">
    <property type="entry name" value="(Trans)glycosidases"/>
    <property type="match status" value="1"/>
</dbReference>
<comment type="similarity">
    <text evidence="1">Belongs to the glycosyl hydrolase 13 family.</text>
</comment>
<evidence type="ECO:0000256" key="2">
    <source>
        <dbReference type="ARBA" id="ARBA00022729"/>
    </source>
</evidence>
<evidence type="ECO:0000256" key="5">
    <source>
        <dbReference type="ARBA" id="ARBA00023295"/>
    </source>
</evidence>
<feature type="signal peptide" evidence="10">
    <location>
        <begin position="1"/>
        <end position="39"/>
    </location>
</feature>
<dbReference type="InterPro" id="IPR013784">
    <property type="entry name" value="Carb-bd-like_fold"/>
</dbReference>
<proteinExistence type="inferred from homology"/>
<accession>A0ABQ3VKQ5</accession>
<dbReference type="CDD" id="cd11341">
    <property type="entry name" value="AmyAc_Pullulanase_LD-like"/>
    <property type="match status" value="1"/>
</dbReference>
<dbReference type="RefSeq" id="WP_201363921.1">
    <property type="nucleotide sequence ID" value="NZ_BNJJ01000012.1"/>
</dbReference>
<dbReference type="InterPro" id="IPR049117">
    <property type="entry name" value="pulA_all-beta"/>
</dbReference>
<dbReference type="InterPro" id="IPR011840">
    <property type="entry name" value="PulA_typeI"/>
</dbReference>
<dbReference type="InterPro" id="IPR004193">
    <property type="entry name" value="Glyco_hydro_13_N"/>
</dbReference>
<protein>
    <recommendedName>
        <fullName evidence="7">pullulanase</fullName>
        <ecNumber evidence="7">3.2.1.41</ecNumber>
    </recommendedName>
    <alternativeName>
        <fullName evidence="8">Alpha-dextrin endo-1,6-alpha-glucosidase</fullName>
    </alternativeName>
    <alternativeName>
        <fullName evidence="9">Pullulan 6-glucanohydrolase</fullName>
    </alternativeName>
</protein>
<evidence type="ECO:0000313" key="13">
    <source>
        <dbReference type="Proteomes" id="UP000635565"/>
    </source>
</evidence>
<dbReference type="Gene3D" id="2.60.40.1130">
    <property type="entry name" value="Rab geranylgeranyltransferase alpha-subunit, insert domain"/>
    <property type="match status" value="1"/>
</dbReference>
<dbReference type="Gene3D" id="3.20.20.80">
    <property type="entry name" value="Glycosidases"/>
    <property type="match status" value="1"/>
</dbReference>
<keyword evidence="3" id="KW-0378">Hydrolase</keyword>
<gene>
    <name evidence="12" type="primary">pulA_2</name>
    <name evidence="12" type="ORF">KSZ_42750</name>
</gene>
<dbReference type="InterPro" id="IPR013780">
    <property type="entry name" value="Glyco_hydro_b"/>
</dbReference>
<organism evidence="12 13">
    <name type="scientific">Dictyobacter formicarum</name>
    <dbReference type="NCBI Taxonomy" id="2778368"/>
    <lineage>
        <taxon>Bacteria</taxon>
        <taxon>Bacillati</taxon>
        <taxon>Chloroflexota</taxon>
        <taxon>Ktedonobacteria</taxon>
        <taxon>Ktedonobacterales</taxon>
        <taxon>Dictyobacteraceae</taxon>
        <taxon>Dictyobacter</taxon>
    </lineage>
</organism>